<evidence type="ECO:0000256" key="1">
    <source>
        <dbReference type="ARBA" id="ARBA00038420"/>
    </source>
</evidence>
<accession>A0AAJ1BF13</accession>
<dbReference type="InterPro" id="IPR036779">
    <property type="entry name" value="LysM_dom_sf"/>
</dbReference>
<name>A0AAJ1BF13_9GAMM</name>
<evidence type="ECO:0000259" key="4">
    <source>
        <dbReference type="PROSITE" id="PS51782"/>
    </source>
</evidence>
<dbReference type="SUPFAM" id="SSF51261">
    <property type="entry name" value="Duplicated hybrid motif"/>
    <property type="match status" value="1"/>
</dbReference>
<feature type="compositionally biased region" description="Polar residues" evidence="2">
    <location>
        <begin position="127"/>
        <end position="136"/>
    </location>
</feature>
<dbReference type="CDD" id="cd00118">
    <property type="entry name" value="LysM"/>
    <property type="match status" value="1"/>
</dbReference>
<dbReference type="InterPro" id="IPR011055">
    <property type="entry name" value="Dup_hybrid_motif"/>
</dbReference>
<dbReference type="Pfam" id="PF01551">
    <property type="entry name" value="Peptidase_M23"/>
    <property type="match status" value="1"/>
</dbReference>
<feature type="signal peptide" evidence="3">
    <location>
        <begin position="1"/>
        <end position="19"/>
    </location>
</feature>
<dbReference type="PANTHER" id="PTHR21666:SF263">
    <property type="entry name" value="MUREIN HYDROLASE ACTIVATOR NLPD"/>
    <property type="match status" value="1"/>
</dbReference>
<dbReference type="SMART" id="SM00257">
    <property type="entry name" value="LysM"/>
    <property type="match status" value="1"/>
</dbReference>
<dbReference type="Proteomes" id="UP001297581">
    <property type="component" value="Unassembled WGS sequence"/>
</dbReference>
<dbReference type="GO" id="GO:0032153">
    <property type="term" value="C:cell division site"/>
    <property type="evidence" value="ECO:0007669"/>
    <property type="project" value="TreeGrafter"/>
</dbReference>
<reference evidence="5 6" key="1">
    <citation type="submission" date="2022-02" db="EMBL/GenBank/DDBJ databases">
        <title>The genome sequence of Shewanella sp. 3B26.</title>
        <authorList>
            <person name="Du J."/>
        </authorList>
    </citation>
    <scope>NUCLEOTIDE SEQUENCE [LARGE SCALE GENOMIC DNA]</scope>
    <source>
        <strain evidence="5 6">3B26</strain>
    </source>
</reference>
<protein>
    <submittedName>
        <fullName evidence="5">Peptidoglycan DD-metalloendopeptidase family protein</fullName>
    </submittedName>
</protein>
<proteinExistence type="inferred from homology"/>
<keyword evidence="6" id="KW-1185">Reference proteome</keyword>
<dbReference type="EMBL" id="JAKUDL010000001">
    <property type="protein sequence ID" value="MCH4293443.1"/>
    <property type="molecule type" value="Genomic_DNA"/>
</dbReference>
<dbReference type="AlphaFoldDB" id="A0AAJ1BF13"/>
<dbReference type="Gene3D" id="2.70.70.10">
    <property type="entry name" value="Glucose Permease (Domain IIA)"/>
    <property type="match status" value="1"/>
</dbReference>
<feature type="chain" id="PRO_5042502094" evidence="3">
    <location>
        <begin position="20"/>
        <end position="296"/>
    </location>
</feature>
<dbReference type="InterPro" id="IPR016047">
    <property type="entry name" value="M23ase_b-sheet_dom"/>
</dbReference>
<feature type="region of interest" description="Disordered" evidence="2">
    <location>
        <begin position="127"/>
        <end position="172"/>
    </location>
</feature>
<dbReference type="Pfam" id="PF01476">
    <property type="entry name" value="LysM"/>
    <property type="match status" value="1"/>
</dbReference>
<gene>
    <name evidence="5" type="ORF">MJ923_03880</name>
</gene>
<dbReference type="GO" id="GO:0009279">
    <property type="term" value="C:cell outer membrane"/>
    <property type="evidence" value="ECO:0007669"/>
    <property type="project" value="TreeGrafter"/>
</dbReference>
<evidence type="ECO:0000256" key="3">
    <source>
        <dbReference type="SAM" id="SignalP"/>
    </source>
</evidence>
<dbReference type="RefSeq" id="WP_240589971.1">
    <property type="nucleotide sequence ID" value="NZ_JAKUDL010000001.1"/>
</dbReference>
<evidence type="ECO:0000256" key="2">
    <source>
        <dbReference type="SAM" id="MobiDB-lite"/>
    </source>
</evidence>
<dbReference type="CDD" id="cd12797">
    <property type="entry name" value="M23_peptidase"/>
    <property type="match status" value="1"/>
</dbReference>
<dbReference type="GO" id="GO:0004222">
    <property type="term" value="F:metalloendopeptidase activity"/>
    <property type="evidence" value="ECO:0007669"/>
    <property type="project" value="TreeGrafter"/>
</dbReference>
<sequence>MARLTLMCLCLLLFGGCSLQSHQPAPVESATSKKKPAYPKGSLTSSTYRVKKGDTLYSIAWGAGRDFQEIAKINQLNKPYTIFPGQVLKLTSKASVTKGSTAKTGVKNQPTTAVSNSKINNKQSVTVVSSGSNAATGASKKTLDPKNKADYAVTSSQQKANRSATTPEGLPEEVSRWLWPAKGRLVGTFSAREQGSKGIKIAGRRGDPIRAAAEGRVVYAGNALRGYGNLVIIKHSEDFLSAYAHLDKILVKEKQQVSAGQTVAKMGNTDAQHVMLHFEIRLHGVSVNPLKYLPKQ</sequence>
<feature type="compositionally biased region" description="Polar residues" evidence="2">
    <location>
        <begin position="153"/>
        <end position="166"/>
    </location>
</feature>
<dbReference type="InterPro" id="IPR018392">
    <property type="entry name" value="LysM"/>
</dbReference>
<evidence type="ECO:0000313" key="5">
    <source>
        <dbReference type="EMBL" id="MCH4293443.1"/>
    </source>
</evidence>
<dbReference type="PROSITE" id="PS51257">
    <property type="entry name" value="PROKAR_LIPOPROTEIN"/>
    <property type="match status" value="1"/>
</dbReference>
<organism evidence="5 6">
    <name type="scientific">Shewanella zhuhaiensis</name>
    <dbReference type="NCBI Taxonomy" id="2919576"/>
    <lineage>
        <taxon>Bacteria</taxon>
        <taxon>Pseudomonadati</taxon>
        <taxon>Pseudomonadota</taxon>
        <taxon>Gammaproteobacteria</taxon>
        <taxon>Alteromonadales</taxon>
        <taxon>Shewanellaceae</taxon>
        <taxon>Shewanella</taxon>
    </lineage>
</organism>
<dbReference type="InterPro" id="IPR050570">
    <property type="entry name" value="Cell_wall_metabolism_enzyme"/>
</dbReference>
<feature type="domain" description="LysM" evidence="4">
    <location>
        <begin position="46"/>
        <end position="90"/>
    </location>
</feature>
<comment type="caution">
    <text evidence="5">The sequence shown here is derived from an EMBL/GenBank/DDBJ whole genome shotgun (WGS) entry which is preliminary data.</text>
</comment>
<evidence type="ECO:0000313" key="6">
    <source>
        <dbReference type="Proteomes" id="UP001297581"/>
    </source>
</evidence>
<dbReference type="PANTHER" id="PTHR21666">
    <property type="entry name" value="PEPTIDASE-RELATED"/>
    <property type="match status" value="1"/>
</dbReference>
<dbReference type="PROSITE" id="PS51782">
    <property type="entry name" value="LYSM"/>
    <property type="match status" value="1"/>
</dbReference>
<comment type="similarity">
    <text evidence="1">Belongs to the E.coli NlpD/Haemophilus LppB family.</text>
</comment>
<dbReference type="Gene3D" id="3.10.350.10">
    <property type="entry name" value="LysM domain"/>
    <property type="match status" value="1"/>
</dbReference>
<keyword evidence="3" id="KW-0732">Signal</keyword>